<keyword evidence="8" id="KW-0472">Membrane</keyword>
<comment type="subcellular location">
    <subcellularLocation>
        <location evidence="2">Membrane</location>
    </subcellularLocation>
</comment>
<dbReference type="Pfam" id="PF00512">
    <property type="entry name" value="HisKA"/>
    <property type="match status" value="1"/>
</dbReference>
<dbReference type="RefSeq" id="WP_064025340.1">
    <property type="nucleotide sequence ID" value="NZ_LUUK01000044.1"/>
</dbReference>
<evidence type="ECO:0000259" key="9">
    <source>
        <dbReference type="PROSITE" id="PS50109"/>
    </source>
</evidence>
<keyword evidence="6" id="KW-0418">Kinase</keyword>
<feature type="transmembrane region" description="Helical" evidence="8">
    <location>
        <begin position="12"/>
        <end position="33"/>
    </location>
</feature>
<keyword evidence="8" id="KW-1133">Transmembrane helix</keyword>
<dbReference type="PANTHER" id="PTHR43711:SF1">
    <property type="entry name" value="HISTIDINE KINASE 1"/>
    <property type="match status" value="1"/>
</dbReference>
<organism evidence="11 12">
    <name type="scientific">Methylomonas koyamae</name>
    <dbReference type="NCBI Taxonomy" id="702114"/>
    <lineage>
        <taxon>Bacteria</taxon>
        <taxon>Pseudomonadati</taxon>
        <taxon>Pseudomonadota</taxon>
        <taxon>Gammaproteobacteria</taxon>
        <taxon>Methylococcales</taxon>
        <taxon>Methylococcaceae</taxon>
        <taxon>Methylomonas</taxon>
    </lineage>
</organism>
<feature type="domain" description="HAMP" evidence="10">
    <location>
        <begin position="197"/>
        <end position="250"/>
    </location>
</feature>
<dbReference type="Gene3D" id="3.30.565.10">
    <property type="entry name" value="Histidine kinase-like ATPase, C-terminal domain"/>
    <property type="match status" value="1"/>
</dbReference>
<evidence type="ECO:0000256" key="7">
    <source>
        <dbReference type="ARBA" id="ARBA00023012"/>
    </source>
</evidence>
<sequence>MFSGTPSIRQKILAMALATALLTGILSLSFFLVTDFHQQRQTLLEQSKLLSRILASNVAAAVIYHDPATATEVLAALKEKSDVISAHVFTPDRQVFAEYRSRLSQHMALLAEIDQGISAGSHSVDTLSSDDATYRFNDDCLAVVVPIRLDSRWVGFIDLHLSLAETSEHFRRTVHEAVSGLAIAILFSVLLARWLGRRVSRPLQRLTRSIEQVSRNHSFNTRLNADSRDETGVLIHSFNNMLDRLEQQEHNKNALIVKLSHAKWEAERASRAKSEFLSRMSHELRTPLHAIIGFGQLLESDPEHPLSEEQHDSVRHILNSGNHLLALISELLDLATVESGKLNLVPGPIECRSLVEETVRLVTPQVHQAGLQIGISGGEALPPASADRLRLKQCLLNLLSNAVKYNRADGTIQVSIFMAETKVAIAVEDSGRGIAAENMPLLFQPFTRFHLEQETIEGTGIGLLITKHMVELMNGELLVDSRPGVGSRFTILLPVASTDADQSEPGVYTGYGVTPESSQG</sequence>
<dbReference type="SUPFAM" id="SSF158472">
    <property type="entry name" value="HAMP domain-like"/>
    <property type="match status" value="1"/>
</dbReference>
<keyword evidence="7" id="KW-0902">Two-component regulatory system</keyword>
<dbReference type="InterPro" id="IPR036890">
    <property type="entry name" value="HATPase_C_sf"/>
</dbReference>
<dbReference type="STRING" id="702114.A1355_20360"/>
<dbReference type="SMART" id="SM00388">
    <property type="entry name" value="HisKA"/>
    <property type="match status" value="1"/>
</dbReference>
<dbReference type="EMBL" id="LUUK01000044">
    <property type="protein sequence ID" value="OAI24703.1"/>
    <property type="molecule type" value="Genomic_DNA"/>
</dbReference>
<dbReference type="GO" id="GO:0000155">
    <property type="term" value="F:phosphorelay sensor kinase activity"/>
    <property type="evidence" value="ECO:0007669"/>
    <property type="project" value="InterPro"/>
</dbReference>
<dbReference type="AlphaFoldDB" id="A0A177P5I2"/>
<comment type="caution">
    <text evidence="11">The sequence shown here is derived from an EMBL/GenBank/DDBJ whole genome shotgun (WGS) entry which is preliminary data.</text>
</comment>
<dbReference type="InterPro" id="IPR003661">
    <property type="entry name" value="HisK_dim/P_dom"/>
</dbReference>
<dbReference type="SUPFAM" id="SSF47384">
    <property type="entry name" value="Homodimeric domain of signal transducing histidine kinase"/>
    <property type="match status" value="1"/>
</dbReference>
<dbReference type="InterPro" id="IPR033417">
    <property type="entry name" value="CHASE8"/>
</dbReference>
<dbReference type="Pfam" id="PF02518">
    <property type="entry name" value="HATPase_c"/>
    <property type="match status" value="1"/>
</dbReference>
<dbReference type="InterPro" id="IPR003594">
    <property type="entry name" value="HATPase_dom"/>
</dbReference>
<evidence type="ECO:0000313" key="11">
    <source>
        <dbReference type="EMBL" id="OAI24703.1"/>
    </source>
</evidence>
<dbReference type="InterPro" id="IPR005467">
    <property type="entry name" value="His_kinase_dom"/>
</dbReference>
<dbReference type="InterPro" id="IPR004358">
    <property type="entry name" value="Sig_transdc_His_kin-like_C"/>
</dbReference>
<dbReference type="CDD" id="cd00082">
    <property type="entry name" value="HisKA"/>
    <property type="match status" value="1"/>
</dbReference>
<evidence type="ECO:0000256" key="3">
    <source>
        <dbReference type="ARBA" id="ARBA00012438"/>
    </source>
</evidence>
<dbReference type="Gene3D" id="6.10.340.10">
    <property type="match status" value="1"/>
</dbReference>
<evidence type="ECO:0000256" key="6">
    <source>
        <dbReference type="ARBA" id="ARBA00022777"/>
    </source>
</evidence>
<dbReference type="SUPFAM" id="SSF55874">
    <property type="entry name" value="ATPase domain of HSP90 chaperone/DNA topoisomerase II/histidine kinase"/>
    <property type="match status" value="1"/>
</dbReference>
<protein>
    <recommendedName>
        <fullName evidence="3">histidine kinase</fullName>
        <ecNumber evidence="3">2.7.13.3</ecNumber>
    </recommendedName>
</protein>
<dbReference type="PANTHER" id="PTHR43711">
    <property type="entry name" value="TWO-COMPONENT HISTIDINE KINASE"/>
    <property type="match status" value="1"/>
</dbReference>
<dbReference type="GO" id="GO:0005886">
    <property type="term" value="C:plasma membrane"/>
    <property type="evidence" value="ECO:0007669"/>
    <property type="project" value="UniProtKB-ARBA"/>
</dbReference>
<evidence type="ECO:0000256" key="5">
    <source>
        <dbReference type="ARBA" id="ARBA00022679"/>
    </source>
</evidence>
<gene>
    <name evidence="11" type="ORF">A1355_20360</name>
</gene>
<keyword evidence="8" id="KW-0812">Transmembrane</keyword>
<dbReference type="PRINTS" id="PR00344">
    <property type="entry name" value="BCTRLSENSOR"/>
</dbReference>
<dbReference type="SMART" id="SM00304">
    <property type="entry name" value="HAMP"/>
    <property type="match status" value="1"/>
</dbReference>
<dbReference type="InterPro" id="IPR050736">
    <property type="entry name" value="Sensor_HK_Regulatory"/>
</dbReference>
<keyword evidence="5" id="KW-0808">Transferase</keyword>
<evidence type="ECO:0000256" key="1">
    <source>
        <dbReference type="ARBA" id="ARBA00000085"/>
    </source>
</evidence>
<evidence type="ECO:0000313" key="12">
    <source>
        <dbReference type="Proteomes" id="UP000077628"/>
    </source>
</evidence>
<dbReference type="InterPro" id="IPR003660">
    <property type="entry name" value="HAMP_dom"/>
</dbReference>
<dbReference type="PROSITE" id="PS50109">
    <property type="entry name" value="HIS_KIN"/>
    <property type="match status" value="1"/>
</dbReference>
<dbReference type="FunFam" id="3.30.565.10:FF:000006">
    <property type="entry name" value="Sensor histidine kinase WalK"/>
    <property type="match status" value="1"/>
</dbReference>
<comment type="catalytic activity">
    <reaction evidence="1">
        <text>ATP + protein L-histidine = ADP + protein N-phospho-L-histidine.</text>
        <dbReference type="EC" id="2.7.13.3"/>
    </reaction>
</comment>
<dbReference type="Pfam" id="PF17152">
    <property type="entry name" value="CHASE8"/>
    <property type="match status" value="1"/>
</dbReference>
<dbReference type="PROSITE" id="PS50885">
    <property type="entry name" value="HAMP"/>
    <property type="match status" value="1"/>
</dbReference>
<keyword evidence="12" id="KW-1185">Reference proteome</keyword>
<dbReference type="InterPro" id="IPR036097">
    <property type="entry name" value="HisK_dim/P_sf"/>
</dbReference>
<accession>A0A177P5I2</accession>
<dbReference type="OrthoDB" id="9810730at2"/>
<keyword evidence="4" id="KW-0597">Phosphoprotein</keyword>
<dbReference type="Gene3D" id="1.10.287.130">
    <property type="match status" value="1"/>
</dbReference>
<evidence type="ECO:0000256" key="2">
    <source>
        <dbReference type="ARBA" id="ARBA00004370"/>
    </source>
</evidence>
<feature type="domain" description="Histidine kinase" evidence="9">
    <location>
        <begin position="279"/>
        <end position="497"/>
    </location>
</feature>
<dbReference type="SMART" id="SM00387">
    <property type="entry name" value="HATPase_c"/>
    <property type="match status" value="1"/>
</dbReference>
<dbReference type="Pfam" id="PF00672">
    <property type="entry name" value="HAMP"/>
    <property type="match status" value="1"/>
</dbReference>
<name>A0A177P5I2_9GAMM</name>
<dbReference type="CDD" id="cd06225">
    <property type="entry name" value="HAMP"/>
    <property type="match status" value="1"/>
</dbReference>
<dbReference type="Proteomes" id="UP000077628">
    <property type="component" value="Unassembled WGS sequence"/>
</dbReference>
<evidence type="ECO:0000256" key="8">
    <source>
        <dbReference type="SAM" id="Phobius"/>
    </source>
</evidence>
<evidence type="ECO:0000256" key="4">
    <source>
        <dbReference type="ARBA" id="ARBA00022553"/>
    </source>
</evidence>
<reference evidence="12" key="1">
    <citation type="submission" date="2016-03" db="EMBL/GenBank/DDBJ databases">
        <authorList>
            <person name="Heylen K."/>
            <person name="De Vos P."/>
            <person name="Vekeman B."/>
        </authorList>
    </citation>
    <scope>NUCLEOTIDE SEQUENCE [LARGE SCALE GENOMIC DNA]</scope>
    <source>
        <strain evidence="12">R-45383</strain>
    </source>
</reference>
<evidence type="ECO:0000259" key="10">
    <source>
        <dbReference type="PROSITE" id="PS50885"/>
    </source>
</evidence>
<dbReference type="EC" id="2.7.13.3" evidence="3"/>
<proteinExistence type="predicted"/>